<name>A0A5F8H7P5_MONDO</name>
<keyword evidence="3" id="KW-0732">Signal</keyword>
<evidence type="ECO:0000256" key="2">
    <source>
        <dbReference type="SAM" id="Phobius"/>
    </source>
</evidence>
<feature type="compositionally biased region" description="Low complexity" evidence="1">
    <location>
        <begin position="59"/>
        <end position="69"/>
    </location>
</feature>
<feature type="signal peptide" evidence="3">
    <location>
        <begin position="1"/>
        <end position="20"/>
    </location>
</feature>
<dbReference type="Bgee" id="ENSMODG00000037872">
    <property type="expression patterns" value="Expressed in skeleton of lower jaw and 19 other cell types or tissues"/>
</dbReference>
<dbReference type="STRING" id="13616.ENSMODP00000055226"/>
<reference evidence="4 5" key="1">
    <citation type="journal article" date="2007" name="Nature">
        <title>Genome of the marsupial Monodelphis domestica reveals innovation in non-coding sequences.</title>
        <authorList>
            <person name="Mikkelsen T.S."/>
            <person name="Wakefield M.J."/>
            <person name="Aken B."/>
            <person name="Amemiya C.T."/>
            <person name="Chang J.L."/>
            <person name="Duke S."/>
            <person name="Garber M."/>
            <person name="Gentles A.J."/>
            <person name="Goodstadt L."/>
            <person name="Heger A."/>
            <person name="Jurka J."/>
            <person name="Kamal M."/>
            <person name="Mauceli E."/>
            <person name="Searle S.M."/>
            <person name="Sharpe T."/>
            <person name="Baker M.L."/>
            <person name="Batzer M.A."/>
            <person name="Benos P.V."/>
            <person name="Belov K."/>
            <person name="Clamp M."/>
            <person name="Cook A."/>
            <person name="Cuff J."/>
            <person name="Das R."/>
            <person name="Davidow L."/>
            <person name="Deakin J.E."/>
            <person name="Fazzari M.J."/>
            <person name="Glass J.L."/>
            <person name="Grabherr M."/>
            <person name="Greally J.M."/>
            <person name="Gu W."/>
            <person name="Hore T.A."/>
            <person name="Huttley G.A."/>
            <person name="Kleber M."/>
            <person name="Jirtle R.L."/>
            <person name="Koina E."/>
            <person name="Lee J.T."/>
            <person name="Mahony S."/>
            <person name="Marra M.A."/>
            <person name="Miller R.D."/>
            <person name="Nicholls R.D."/>
            <person name="Oda M."/>
            <person name="Papenfuss A.T."/>
            <person name="Parra Z.E."/>
            <person name="Pollock D.D."/>
            <person name="Ray D.A."/>
            <person name="Schein J.E."/>
            <person name="Speed T.P."/>
            <person name="Thompson K."/>
            <person name="VandeBerg J.L."/>
            <person name="Wade C.M."/>
            <person name="Walker J.A."/>
            <person name="Waters P.D."/>
            <person name="Webber C."/>
            <person name="Weidman J.R."/>
            <person name="Xie X."/>
            <person name="Zody M.C."/>
            <person name="Baldwin J."/>
            <person name="Abdouelleil A."/>
            <person name="Abdulkadir J."/>
            <person name="Abebe A."/>
            <person name="Abera B."/>
            <person name="Abreu J."/>
            <person name="Acer S.C."/>
            <person name="Aftuck L."/>
            <person name="Alexander A."/>
            <person name="An P."/>
            <person name="Anderson E."/>
            <person name="Anderson S."/>
            <person name="Arachi H."/>
            <person name="Azer M."/>
            <person name="Bachantsang P."/>
            <person name="Barry A."/>
            <person name="Bayul T."/>
            <person name="Berlin A."/>
            <person name="Bessette D."/>
            <person name="Bloom T."/>
            <person name="Bloom T."/>
            <person name="Boguslavskiy L."/>
            <person name="Bonnet C."/>
            <person name="Boukhgalter B."/>
            <person name="Bourzgui I."/>
            <person name="Brown A."/>
            <person name="Cahill P."/>
            <person name="Channer S."/>
            <person name="Cheshatsang Y."/>
            <person name="Chuda L."/>
            <person name="Citroen M."/>
            <person name="Collymore A."/>
            <person name="Cooke P."/>
            <person name="Costello M."/>
            <person name="D'Aco K."/>
            <person name="Daza R."/>
            <person name="De Haan G."/>
            <person name="DeGray S."/>
            <person name="DeMaso C."/>
            <person name="Dhargay N."/>
            <person name="Dooley K."/>
            <person name="Dooley E."/>
            <person name="Doricent M."/>
            <person name="Dorje P."/>
            <person name="Dorjee K."/>
            <person name="Dupes A."/>
            <person name="Elong R."/>
            <person name="Falk J."/>
            <person name="Farina A."/>
            <person name="Faro S."/>
            <person name="Ferguson D."/>
            <person name="Fisher S."/>
            <person name="Foley C.D."/>
            <person name="Franke A."/>
            <person name="Friedrich D."/>
            <person name="Gadbois L."/>
            <person name="Gearin G."/>
            <person name="Gearin C.R."/>
            <person name="Giannoukos G."/>
            <person name="Goode T."/>
            <person name="Graham J."/>
            <person name="Grandbois E."/>
            <person name="Grewal S."/>
            <person name="Gyaltsen K."/>
            <person name="Hafez N."/>
            <person name="Hagos B."/>
            <person name="Hall J."/>
            <person name="Henson C."/>
            <person name="Hollinger A."/>
            <person name="Honan T."/>
            <person name="Huard M.D."/>
            <person name="Hughes L."/>
            <person name="Hurhula B."/>
            <person name="Husby M.E."/>
            <person name="Kamat A."/>
            <person name="Kanga B."/>
            <person name="Kashin S."/>
            <person name="Khazanovich D."/>
            <person name="Kisner P."/>
            <person name="Lance K."/>
            <person name="Lara M."/>
            <person name="Lee W."/>
            <person name="Lennon N."/>
            <person name="Letendre F."/>
            <person name="LeVine R."/>
            <person name="Lipovsky A."/>
            <person name="Liu X."/>
            <person name="Liu J."/>
            <person name="Liu S."/>
            <person name="Lokyitsang T."/>
            <person name="Lokyitsang Y."/>
            <person name="Lubonja R."/>
            <person name="Lui A."/>
            <person name="MacDonald P."/>
            <person name="Magnisalis V."/>
            <person name="Maru K."/>
            <person name="Matthews C."/>
            <person name="McCusker W."/>
            <person name="McDonough S."/>
            <person name="Mehta T."/>
            <person name="Meldrim J."/>
            <person name="Meneus L."/>
            <person name="Mihai O."/>
            <person name="Mihalev A."/>
            <person name="Mihova T."/>
            <person name="Mittelman R."/>
            <person name="Mlenga V."/>
            <person name="Montmayeur A."/>
            <person name="Mulrain L."/>
            <person name="Navidi A."/>
            <person name="Naylor J."/>
            <person name="Negash T."/>
            <person name="Nguyen T."/>
            <person name="Nguyen N."/>
            <person name="Nicol R."/>
            <person name="Norbu C."/>
            <person name="Norbu N."/>
            <person name="Novod N."/>
            <person name="O'Neill B."/>
            <person name="Osman S."/>
            <person name="Markiewicz E."/>
            <person name="Oyono O.L."/>
            <person name="Patti C."/>
            <person name="Phunkhang P."/>
            <person name="Pierre F."/>
            <person name="Priest M."/>
            <person name="Raghuraman S."/>
            <person name="Rege F."/>
            <person name="Reyes R."/>
            <person name="Rise C."/>
            <person name="Rogov P."/>
            <person name="Ross K."/>
            <person name="Ryan E."/>
            <person name="Settipalli S."/>
            <person name="Shea T."/>
            <person name="Sherpa N."/>
            <person name="Shi L."/>
            <person name="Shih D."/>
            <person name="Sparrow T."/>
            <person name="Spaulding J."/>
            <person name="Stalker J."/>
            <person name="Stange-Thomann N."/>
            <person name="Stavropoulos S."/>
            <person name="Stone C."/>
            <person name="Strader C."/>
            <person name="Tesfaye S."/>
            <person name="Thomson T."/>
            <person name="Thoulutsang Y."/>
            <person name="Thoulutsang D."/>
            <person name="Topham K."/>
            <person name="Topping I."/>
            <person name="Tsamla T."/>
            <person name="Vassiliev H."/>
            <person name="Vo A."/>
            <person name="Wangchuk T."/>
            <person name="Wangdi T."/>
            <person name="Weiand M."/>
            <person name="Wilkinson J."/>
            <person name="Wilson A."/>
            <person name="Yadav S."/>
            <person name="Young G."/>
            <person name="Yu Q."/>
            <person name="Zembek L."/>
            <person name="Zhong D."/>
            <person name="Zimmer A."/>
            <person name="Zwirko Z."/>
            <person name="Jaffe D.B."/>
            <person name="Alvarez P."/>
            <person name="Brockman W."/>
            <person name="Butler J."/>
            <person name="Chin C."/>
            <person name="Gnerre S."/>
            <person name="MacCallum I."/>
            <person name="Graves J.A."/>
            <person name="Ponting C.P."/>
            <person name="Breen M."/>
            <person name="Samollow P.B."/>
            <person name="Lander E.S."/>
            <person name="Lindblad-Toh K."/>
        </authorList>
    </citation>
    <scope>NUCLEOTIDE SEQUENCE [LARGE SCALE GENOMIC DNA]</scope>
</reference>
<dbReference type="GO" id="GO:0005765">
    <property type="term" value="C:lysosomal membrane"/>
    <property type="evidence" value="ECO:0000318"/>
    <property type="project" value="GO_Central"/>
</dbReference>
<sequence>MHGCLFTLKLSFGVASLLRAHLRPPRHTYLDGLIFRLSSLGKTEAQRLPDSGPLLQPKASEPPLSLAPFSPSPTPPGRGLWDTEPWTDAIRVPIMPRSSGGNGLGSPEPFPVLCLTIPFKRAFKLTSGNISLKNVSDLALRQVVNLLVGILLTVEVTHPNTVAPVNIQYEVIGNYYSSERMAENACVLFAFSLLMFTISAMMVYRVAPGECAGRGRGLGRGGGKGAWLGGPGGGLAEGALGENLTQLLLSLGAGTAWAGL</sequence>
<evidence type="ECO:0000313" key="4">
    <source>
        <dbReference type="Ensembl" id="ENSMODP00000055226.1"/>
    </source>
</evidence>
<keyword evidence="2" id="KW-1133">Transmembrane helix</keyword>
<accession>A0A5F8H7P5</accession>
<organism evidence="4 5">
    <name type="scientific">Monodelphis domestica</name>
    <name type="common">Gray short-tailed opossum</name>
    <dbReference type="NCBI Taxonomy" id="13616"/>
    <lineage>
        <taxon>Eukaryota</taxon>
        <taxon>Metazoa</taxon>
        <taxon>Chordata</taxon>
        <taxon>Craniata</taxon>
        <taxon>Vertebrata</taxon>
        <taxon>Euteleostomi</taxon>
        <taxon>Mammalia</taxon>
        <taxon>Metatheria</taxon>
        <taxon>Didelphimorphia</taxon>
        <taxon>Didelphidae</taxon>
        <taxon>Monodelphis</taxon>
    </lineage>
</organism>
<keyword evidence="5" id="KW-1185">Reference proteome</keyword>
<dbReference type="Proteomes" id="UP000002280">
    <property type="component" value="Chromosome 1"/>
</dbReference>
<reference evidence="4" key="2">
    <citation type="submission" date="2025-08" db="UniProtKB">
        <authorList>
            <consortium name="Ensembl"/>
        </authorList>
    </citation>
    <scope>IDENTIFICATION</scope>
</reference>
<dbReference type="Ensembl" id="ENSMODT00000075001.1">
    <property type="protein sequence ID" value="ENSMODP00000055226.1"/>
    <property type="gene ID" value="ENSMODG00000037872.1"/>
</dbReference>
<reference evidence="4" key="3">
    <citation type="submission" date="2025-09" db="UniProtKB">
        <authorList>
            <consortium name="Ensembl"/>
        </authorList>
    </citation>
    <scope>IDENTIFICATION</scope>
</reference>
<feature type="chain" id="PRO_5023872893" evidence="3">
    <location>
        <begin position="21"/>
        <end position="260"/>
    </location>
</feature>
<evidence type="ECO:0000256" key="3">
    <source>
        <dbReference type="SAM" id="SignalP"/>
    </source>
</evidence>
<keyword evidence="2" id="KW-0812">Transmembrane</keyword>
<keyword evidence="2" id="KW-0472">Membrane</keyword>
<dbReference type="AlphaFoldDB" id="A0A5F8H7P5"/>
<protein>
    <submittedName>
        <fullName evidence="4">Uncharacterized protein</fullName>
    </submittedName>
</protein>
<feature type="region of interest" description="Disordered" evidence="1">
    <location>
        <begin position="46"/>
        <end position="81"/>
    </location>
</feature>
<proteinExistence type="predicted"/>
<feature type="transmembrane region" description="Helical" evidence="2">
    <location>
        <begin position="187"/>
        <end position="207"/>
    </location>
</feature>
<dbReference type="InParanoid" id="A0A5F8H7P5"/>
<evidence type="ECO:0000313" key="5">
    <source>
        <dbReference type="Proteomes" id="UP000002280"/>
    </source>
</evidence>
<evidence type="ECO:0000256" key="1">
    <source>
        <dbReference type="SAM" id="MobiDB-lite"/>
    </source>
</evidence>